<dbReference type="FunFam" id="3.40.50.360:FF:000031">
    <property type="entry name" value="NADPH:quinone oxidoreductase"/>
    <property type="match status" value="2"/>
</dbReference>
<dbReference type="EMBL" id="AWWV01011215">
    <property type="protein sequence ID" value="OMO73417.1"/>
    <property type="molecule type" value="Genomic_DNA"/>
</dbReference>
<evidence type="ECO:0000256" key="7">
    <source>
        <dbReference type="ARBA" id="ARBA00022857"/>
    </source>
</evidence>
<comment type="catalytic activity">
    <reaction evidence="10">
        <text>a quinone + NADH + H(+) = a quinol + NAD(+)</text>
        <dbReference type="Rhea" id="RHEA:46160"/>
        <dbReference type="ChEBI" id="CHEBI:15378"/>
        <dbReference type="ChEBI" id="CHEBI:24646"/>
        <dbReference type="ChEBI" id="CHEBI:57540"/>
        <dbReference type="ChEBI" id="CHEBI:57945"/>
        <dbReference type="ChEBI" id="CHEBI:132124"/>
        <dbReference type="EC" id="1.6.5.2"/>
    </reaction>
</comment>
<dbReference type="InterPro" id="IPR005025">
    <property type="entry name" value="FMN_Rdtase-like_dom"/>
</dbReference>
<feature type="transmembrane region" description="Helical" evidence="13">
    <location>
        <begin position="486"/>
        <end position="508"/>
    </location>
</feature>
<dbReference type="OrthoDB" id="68575at2759"/>
<name>A0A1R3HSQ0_COCAP</name>
<evidence type="ECO:0000256" key="2">
    <source>
        <dbReference type="ARBA" id="ARBA00005990"/>
    </source>
</evidence>
<keyword evidence="16" id="KW-1185">Reference proteome</keyword>
<dbReference type="SUPFAM" id="SSF52218">
    <property type="entry name" value="Flavoproteins"/>
    <property type="match status" value="2"/>
</dbReference>
<keyword evidence="6" id="KW-0288">FMN</keyword>
<evidence type="ECO:0000259" key="14">
    <source>
        <dbReference type="Pfam" id="PF03358"/>
    </source>
</evidence>
<dbReference type="GO" id="GO:0005829">
    <property type="term" value="C:cytosol"/>
    <property type="evidence" value="ECO:0007669"/>
    <property type="project" value="TreeGrafter"/>
</dbReference>
<evidence type="ECO:0000256" key="5">
    <source>
        <dbReference type="ARBA" id="ARBA00022630"/>
    </source>
</evidence>
<dbReference type="STRING" id="210143.A0A1R3HSQ0"/>
<proteinExistence type="inferred from homology"/>
<sequence>MEAISAAKPIIKVAAICGSLRKGSYNRGLLRAASQICQESISGMQIEYIDISPLPMLDTDLEVGGKFPPVVEAFRQKILEADSIIFASPEYNYSVTAPLKNAVDWASRPPNVWADKPAAIISAGGGFGGSRSHYHLRQIGVFLDLHFINKPEFYLNAFQPPAKFDSEGNLIDESAKEKLKQVLLSLQAFTLRLQERERVTMGAVSAAKPIIKVAAICGSLRKGSYNRGLLRAASEICQESISGMQIEYVDISPLPMLNTDLEVDGKFPAVVETFRQKILEFDSFLFASPEYNYSVTGPLKNVIDWASRAPNVWADKAAAIVSAGGSFGGGRSQYHLRQIGVYLDLHFINKPEFFLKAFESPAKFDDDGNLLDESAKDNLKEILLALQAFTLRLQGCNFNVSTISKFPRQSGSVSEERAALTPFTKDIGQRFHASAGYKLGRTSGSYDWHDLETCNCNNEGRVISQFQDKNFKLKDRIYNYKARARMYKMALVASWVFFLIVFILSYWVKDVGNACCRRNMFGKSLDLWEAYS</sequence>
<evidence type="ECO:0000256" key="3">
    <source>
        <dbReference type="ARBA" id="ARBA00011881"/>
    </source>
</evidence>
<evidence type="ECO:0000313" key="16">
    <source>
        <dbReference type="Proteomes" id="UP000188268"/>
    </source>
</evidence>
<evidence type="ECO:0000256" key="1">
    <source>
        <dbReference type="ARBA" id="ARBA00001917"/>
    </source>
</evidence>
<reference evidence="15 16" key="1">
    <citation type="submission" date="2013-09" db="EMBL/GenBank/DDBJ databases">
        <title>Corchorus capsularis genome sequencing.</title>
        <authorList>
            <person name="Alam M."/>
            <person name="Haque M.S."/>
            <person name="Islam M.S."/>
            <person name="Emdad E.M."/>
            <person name="Islam M.M."/>
            <person name="Ahmed B."/>
            <person name="Halim A."/>
            <person name="Hossen Q.M.M."/>
            <person name="Hossain M.Z."/>
            <person name="Ahmed R."/>
            <person name="Khan M.M."/>
            <person name="Islam R."/>
            <person name="Rashid M.M."/>
            <person name="Khan S.A."/>
            <person name="Rahman M.S."/>
            <person name="Alam M."/>
        </authorList>
    </citation>
    <scope>NUCLEOTIDE SEQUENCE [LARGE SCALE GENOMIC DNA]</scope>
    <source>
        <strain evidence="16">cv. CVL-1</strain>
        <tissue evidence="15">Whole seedling</tissue>
    </source>
</reference>
<feature type="domain" description="NADPH-dependent FMN reductase-like" evidence="14">
    <location>
        <begin position="11"/>
        <end position="157"/>
    </location>
</feature>
<accession>A0A1R3HSQ0</accession>
<evidence type="ECO:0000256" key="12">
    <source>
        <dbReference type="ARBA" id="ARBA00057099"/>
    </source>
</evidence>
<protein>
    <recommendedName>
        <fullName evidence="4">NAD(P)H dehydrogenase (quinone)</fullName>
        <ecNumber evidence="4">1.6.5.2</ecNumber>
    </recommendedName>
</protein>
<evidence type="ECO:0000256" key="6">
    <source>
        <dbReference type="ARBA" id="ARBA00022643"/>
    </source>
</evidence>
<keyword evidence="8" id="KW-0560">Oxidoreductase</keyword>
<dbReference type="EC" id="1.6.5.2" evidence="4"/>
<evidence type="ECO:0000256" key="9">
    <source>
        <dbReference type="ARBA" id="ARBA00023027"/>
    </source>
</evidence>
<dbReference type="InterPro" id="IPR050712">
    <property type="entry name" value="NAD(P)H-dep_reductase"/>
</dbReference>
<comment type="similarity">
    <text evidence="2">Belongs to the SsuE family.</text>
</comment>
<keyword evidence="13" id="KW-1133">Transmembrane helix</keyword>
<comment type="cofactor">
    <cofactor evidence="1">
        <name>FMN</name>
        <dbReference type="ChEBI" id="CHEBI:58210"/>
    </cofactor>
</comment>
<dbReference type="GO" id="GO:0003955">
    <property type="term" value="F:NAD(P)H dehydrogenase (quinone) activity"/>
    <property type="evidence" value="ECO:0007669"/>
    <property type="project" value="UniProtKB-EC"/>
</dbReference>
<evidence type="ECO:0000256" key="13">
    <source>
        <dbReference type="SAM" id="Phobius"/>
    </source>
</evidence>
<dbReference type="InterPro" id="IPR029039">
    <property type="entry name" value="Flavoprotein-like_sf"/>
</dbReference>
<dbReference type="OMA" id="RMYKMAL"/>
<dbReference type="Gramene" id="OMO73417">
    <property type="protein sequence ID" value="OMO73417"/>
    <property type="gene ID" value="CCACVL1_17274"/>
</dbReference>
<dbReference type="Pfam" id="PF03358">
    <property type="entry name" value="FMN_red"/>
    <property type="match status" value="2"/>
</dbReference>
<evidence type="ECO:0000256" key="10">
    <source>
        <dbReference type="ARBA" id="ARBA00047678"/>
    </source>
</evidence>
<dbReference type="PANTHER" id="PTHR30543">
    <property type="entry name" value="CHROMATE REDUCTASE"/>
    <property type="match status" value="1"/>
</dbReference>
<dbReference type="GO" id="GO:0010181">
    <property type="term" value="F:FMN binding"/>
    <property type="evidence" value="ECO:0007669"/>
    <property type="project" value="TreeGrafter"/>
</dbReference>
<keyword evidence="13" id="KW-0472">Membrane</keyword>
<keyword evidence="9" id="KW-0520">NAD</keyword>
<organism evidence="15 16">
    <name type="scientific">Corchorus capsularis</name>
    <name type="common">Jute</name>
    <dbReference type="NCBI Taxonomy" id="210143"/>
    <lineage>
        <taxon>Eukaryota</taxon>
        <taxon>Viridiplantae</taxon>
        <taxon>Streptophyta</taxon>
        <taxon>Embryophyta</taxon>
        <taxon>Tracheophyta</taxon>
        <taxon>Spermatophyta</taxon>
        <taxon>Magnoliopsida</taxon>
        <taxon>eudicotyledons</taxon>
        <taxon>Gunneridae</taxon>
        <taxon>Pentapetalae</taxon>
        <taxon>rosids</taxon>
        <taxon>malvids</taxon>
        <taxon>Malvales</taxon>
        <taxon>Malvaceae</taxon>
        <taxon>Grewioideae</taxon>
        <taxon>Apeibeae</taxon>
        <taxon>Corchorus</taxon>
    </lineage>
</organism>
<evidence type="ECO:0000313" key="15">
    <source>
        <dbReference type="EMBL" id="OMO73417.1"/>
    </source>
</evidence>
<feature type="domain" description="NADPH-dependent FMN reductase-like" evidence="14">
    <location>
        <begin position="211"/>
        <end position="356"/>
    </location>
</feature>
<dbReference type="AlphaFoldDB" id="A0A1R3HSQ0"/>
<dbReference type="Proteomes" id="UP000188268">
    <property type="component" value="Unassembled WGS sequence"/>
</dbReference>
<comment type="caution">
    <text evidence="15">The sequence shown here is derived from an EMBL/GenBank/DDBJ whole genome shotgun (WGS) entry which is preliminary data.</text>
</comment>
<dbReference type="PANTHER" id="PTHR30543:SF21">
    <property type="entry name" value="NAD(P)H-DEPENDENT FMN REDUCTASE LOT6"/>
    <property type="match status" value="1"/>
</dbReference>
<keyword evidence="13" id="KW-0812">Transmembrane</keyword>
<dbReference type="Gene3D" id="3.40.50.360">
    <property type="match status" value="2"/>
</dbReference>
<gene>
    <name evidence="15" type="ORF">CCACVL1_17274</name>
</gene>
<evidence type="ECO:0000256" key="4">
    <source>
        <dbReference type="ARBA" id="ARBA00012648"/>
    </source>
</evidence>
<evidence type="ECO:0000256" key="11">
    <source>
        <dbReference type="ARBA" id="ARBA00048983"/>
    </source>
</evidence>
<comment type="subunit">
    <text evidence="3">Homotetramer.</text>
</comment>
<comment type="catalytic activity">
    <reaction evidence="11">
        <text>a quinone + NADPH + H(+) = a quinol + NADP(+)</text>
        <dbReference type="Rhea" id="RHEA:46164"/>
        <dbReference type="ChEBI" id="CHEBI:15378"/>
        <dbReference type="ChEBI" id="CHEBI:24646"/>
        <dbReference type="ChEBI" id="CHEBI:57783"/>
        <dbReference type="ChEBI" id="CHEBI:58349"/>
        <dbReference type="ChEBI" id="CHEBI:132124"/>
        <dbReference type="EC" id="1.6.5.2"/>
    </reaction>
</comment>
<evidence type="ECO:0000256" key="8">
    <source>
        <dbReference type="ARBA" id="ARBA00023002"/>
    </source>
</evidence>
<keyword evidence="7" id="KW-0521">NADP</keyword>
<keyword evidence="5" id="KW-0285">Flavoprotein</keyword>
<comment type="function">
    <text evidence="12">The enzyme apparently serves as a quinone reductase in connection with conjugation reactions of hydroquinones involved in detoxification pathways.</text>
</comment>